<dbReference type="PANTHER" id="PTHR46268">
    <property type="entry name" value="STRESS RESPONSE PROTEIN NHAX"/>
    <property type="match status" value="1"/>
</dbReference>
<dbReference type="InterPro" id="IPR006015">
    <property type="entry name" value="Universal_stress_UspA"/>
</dbReference>
<sequence length="273" mass="30057">MKTILAATNYTDLAENAVAWAAGVARLNNYKLILLNDFTISVHVENARLSATHVEEMIEANRLLLESKALLLADEYGIETVARATFSFIDNAIKEVVNEYQPEMIVMGMEEKSLEQELLGNTTTSIIKKLRTPVLAVPAHVKFNVPKKVLFACDVLNGVSEEILAQVKDVALVTKAEIEVLLINQTVEELQEAGADAAALNRIDDGLEGIDYYYKNVKSDSIIDGIANEIKKMGADLLIMVPEQHGFWGSMVHRSKTRIMASGLSIPLFSIPV</sequence>
<dbReference type="STRING" id="354630.SAMN05421821_107229"/>
<keyword evidence="5" id="KW-1185">Reference proteome</keyword>
<gene>
    <name evidence="4" type="ORF">HDF22_002360</name>
    <name evidence="3" type="ORF">HDF23_003466</name>
</gene>
<feature type="domain" description="UspA" evidence="2">
    <location>
        <begin position="1"/>
        <end position="138"/>
    </location>
</feature>
<dbReference type="InterPro" id="IPR006016">
    <property type="entry name" value="UspA"/>
</dbReference>
<name>A0A1N7B4F7_9SPHI</name>
<dbReference type="PANTHER" id="PTHR46268:SF6">
    <property type="entry name" value="UNIVERSAL STRESS PROTEIN UP12"/>
    <property type="match status" value="1"/>
</dbReference>
<dbReference type="OrthoDB" id="9788959at2"/>
<dbReference type="EMBL" id="JACHCA010000005">
    <property type="protein sequence ID" value="MBB6128247.1"/>
    <property type="molecule type" value="Genomic_DNA"/>
</dbReference>
<accession>A0A1N7B4F7</accession>
<organism evidence="4 6">
    <name type="scientific">Mucilaginibacter lappiensis</name>
    <dbReference type="NCBI Taxonomy" id="354630"/>
    <lineage>
        <taxon>Bacteria</taxon>
        <taxon>Pseudomonadati</taxon>
        <taxon>Bacteroidota</taxon>
        <taxon>Sphingobacteriia</taxon>
        <taxon>Sphingobacteriales</taxon>
        <taxon>Sphingobacteriaceae</taxon>
        <taxon>Mucilaginibacter</taxon>
    </lineage>
</organism>
<dbReference type="CDD" id="cd00293">
    <property type="entry name" value="USP-like"/>
    <property type="match status" value="1"/>
</dbReference>
<dbReference type="Pfam" id="PF00582">
    <property type="entry name" value="Usp"/>
    <property type="match status" value="1"/>
</dbReference>
<reference evidence="5 6" key="1">
    <citation type="submission" date="2020-08" db="EMBL/GenBank/DDBJ databases">
        <title>Genomic Encyclopedia of Type Strains, Phase IV (KMG-V): Genome sequencing to study the core and pangenomes of soil and plant-associated prokaryotes.</title>
        <authorList>
            <person name="Whitman W."/>
        </authorList>
    </citation>
    <scope>NUCLEOTIDE SEQUENCE [LARGE SCALE GENOMIC DNA]</scope>
    <source>
        <strain evidence="3 5">ANJLi2</strain>
        <strain evidence="4 6">MP601</strain>
    </source>
</reference>
<dbReference type="Proteomes" id="UP000548326">
    <property type="component" value="Unassembled WGS sequence"/>
</dbReference>
<evidence type="ECO:0000313" key="3">
    <source>
        <dbReference type="EMBL" id="MBB6110707.1"/>
    </source>
</evidence>
<dbReference type="PRINTS" id="PR01438">
    <property type="entry name" value="UNVRSLSTRESS"/>
</dbReference>
<comment type="similarity">
    <text evidence="1">Belongs to the universal stress protein A family.</text>
</comment>
<dbReference type="AlphaFoldDB" id="A0A1N7B4F7"/>
<comment type="caution">
    <text evidence="4">The sequence shown here is derived from an EMBL/GenBank/DDBJ whole genome shotgun (WGS) entry which is preliminary data.</text>
</comment>
<evidence type="ECO:0000313" key="4">
    <source>
        <dbReference type="EMBL" id="MBB6128247.1"/>
    </source>
</evidence>
<evidence type="ECO:0000313" key="6">
    <source>
        <dbReference type="Proteomes" id="UP000548326"/>
    </source>
</evidence>
<dbReference type="SUPFAM" id="SSF52402">
    <property type="entry name" value="Adenine nucleotide alpha hydrolases-like"/>
    <property type="match status" value="2"/>
</dbReference>
<protein>
    <submittedName>
        <fullName evidence="4">Nucleotide-binding universal stress UspA family protein</fullName>
    </submittedName>
</protein>
<evidence type="ECO:0000256" key="1">
    <source>
        <dbReference type="ARBA" id="ARBA00008791"/>
    </source>
</evidence>
<dbReference type="Gene3D" id="3.40.50.12370">
    <property type="match status" value="1"/>
</dbReference>
<proteinExistence type="inferred from homology"/>
<evidence type="ECO:0000259" key="2">
    <source>
        <dbReference type="Pfam" id="PF00582"/>
    </source>
</evidence>
<evidence type="ECO:0000313" key="5">
    <source>
        <dbReference type="Proteomes" id="UP000541583"/>
    </source>
</evidence>
<dbReference type="RefSeq" id="WP_076374216.1">
    <property type="nucleotide sequence ID" value="NZ_FTMG01000007.1"/>
</dbReference>
<dbReference type="EMBL" id="JACHCB010000008">
    <property type="protein sequence ID" value="MBB6110707.1"/>
    <property type="molecule type" value="Genomic_DNA"/>
</dbReference>
<dbReference type="Proteomes" id="UP000541583">
    <property type="component" value="Unassembled WGS sequence"/>
</dbReference>